<accession>A0A4Y8WPJ3</accession>
<sequence>MKQAFRRVTLLVLIFIGGYSVVVPNAHAFAVGAIIEGAFKLGEKIIGGAKTASTLAVVKQILDGTGKLDAKLGGLKDLSKGMSNDIAGLWKATDQFYKDLKKISQGVETYRDMLRLADNTRAVYGYCGSAVLLSARSPYLTLDEHEYVLTRSVEIQEYVQKRIQNMLDLVTSSEVSMNDYERMQLLGQIADEQQRAVVSSRSLVAKVKGLELRHQQKAKDRAFRDSFLNMKL</sequence>
<gene>
    <name evidence="1" type="ORF">E4P47_07880</name>
</gene>
<comment type="caution">
    <text evidence="1">The sequence shown here is derived from an EMBL/GenBank/DDBJ whole genome shotgun (WGS) entry which is preliminary data.</text>
</comment>
<evidence type="ECO:0008006" key="3">
    <source>
        <dbReference type="Google" id="ProtNLM"/>
    </source>
</evidence>
<keyword evidence="2" id="KW-1185">Reference proteome</keyword>
<dbReference type="OrthoDB" id="9971617at2"/>
<organism evidence="1 2">
    <name type="scientific">Porphyromonas levii</name>
    <dbReference type="NCBI Taxonomy" id="28114"/>
    <lineage>
        <taxon>Bacteria</taxon>
        <taxon>Pseudomonadati</taxon>
        <taxon>Bacteroidota</taxon>
        <taxon>Bacteroidia</taxon>
        <taxon>Bacteroidales</taxon>
        <taxon>Porphyromonadaceae</taxon>
        <taxon>Porphyromonas</taxon>
    </lineage>
</organism>
<name>A0A4Y8WPJ3_9PORP</name>
<dbReference type="EMBL" id="SPNC01000136">
    <property type="protein sequence ID" value="TFH94345.1"/>
    <property type="molecule type" value="Genomic_DNA"/>
</dbReference>
<dbReference type="RefSeq" id="WP_018359220.1">
    <property type="nucleotide sequence ID" value="NZ_CP197400.1"/>
</dbReference>
<dbReference type="AlphaFoldDB" id="A0A4Y8WPJ3"/>
<reference evidence="1 2" key="1">
    <citation type="submission" date="2019-03" db="EMBL/GenBank/DDBJ databases">
        <title>Porphyromonas levii Isolated from the Uterus of Dairy Cows.</title>
        <authorList>
            <person name="Francis A.M."/>
        </authorList>
    </citation>
    <scope>NUCLEOTIDE SEQUENCE [LARGE SCALE GENOMIC DNA]</scope>
    <source>
        <strain evidence="1 2">AF5678</strain>
    </source>
</reference>
<dbReference type="STRING" id="1122973.GCA_000379925_01991"/>
<protein>
    <recommendedName>
        <fullName evidence="3">Conjugal transfer protein TraI</fullName>
    </recommendedName>
</protein>
<evidence type="ECO:0000313" key="1">
    <source>
        <dbReference type="EMBL" id="TFH94345.1"/>
    </source>
</evidence>
<evidence type="ECO:0000313" key="2">
    <source>
        <dbReference type="Proteomes" id="UP000297225"/>
    </source>
</evidence>
<proteinExistence type="predicted"/>
<dbReference type="Proteomes" id="UP000297225">
    <property type="component" value="Unassembled WGS sequence"/>
</dbReference>